<sequence length="275" mass="30785">VMSMASRDLVASEDNNKVGPDFFGYYRHEIVELLSQDEDLLTSTSDASGLSICNGAGSLFNCSLGAGLSDFKKERLKTLLRQAVIALTPEVAEMLNPVVSMINLRSQLRRKGTGSDCDAGQVPQKKFKVSSSSSSISIPVNASPVNCKSIRGADDDLQFLLDNDRLQVEETIKKYSNQLSGTLSHMEQQLEEILDVVVSKWRPMSRCEKQQLQKLIQDLPPKNLDRVLQIVGRSKRAETQSSDQFFVDLDKEDNLTLWRLYYYVKAVEKARKLSS</sequence>
<comment type="caution">
    <text evidence="4">The sequence shown here is derived from an EMBL/GenBank/DDBJ whole genome shotgun (WGS) entry which is preliminary data.</text>
</comment>
<dbReference type="Gene3D" id="1.20.1270.220">
    <property type="match status" value="1"/>
</dbReference>
<dbReference type="STRING" id="3775.A0A1Q3D6I4"/>
<dbReference type="OrthoDB" id="21449at2759"/>
<protein>
    <recommendedName>
        <fullName evidence="3">NET domain-containing protein</fullName>
    </recommendedName>
</protein>
<accession>A0A1Q3D6I4</accession>
<evidence type="ECO:0000256" key="1">
    <source>
        <dbReference type="ARBA" id="ARBA00023015"/>
    </source>
</evidence>
<dbReference type="Pfam" id="PF17035">
    <property type="entry name" value="BET"/>
    <property type="match status" value="1"/>
</dbReference>
<organism evidence="4 5">
    <name type="scientific">Cephalotus follicularis</name>
    <name type="common">Albany pitcher plant</name>
    <dbReference type="NCBI Taxonomy" id="3775"/>
    <lineage>
        <taxon>Eukaryota</taxon>
        <taxon>Viridiplantae</taxon>
        <taxon>Streptophyta</taxon>
        <taxon>Embryophyta</taxon>
        <taxon>Tracheophyta</taxon>
        <taxon>Spermatophyta</taxon>
        <taxon>Magnoliopsida</taxon>
        <taxon>eudicotyledons</taxon>
        <taxon>Gunneridae</taxon>
        <taxon>Pentapetalae</taxon>
        <taxon>rosids</taxon>
        <taxon>fabids</taxon>
        <taxon>Oxalidales</taxon>
        <taxon>Cephalotaceae</taxon>
        <taxon>Cephalotus</taxon>
    </lineage>
</organism>
<keyword evidence="5" id="KW-1185">Reference proteome</keyword>
<name>A0A1Q3D6I4_CEPFO</name>
<dbReference type="PANTHER" id="PTHR45926">
    <property type="entry name" value="OSJNBA0053K19.4 PROTEIN"/>
    <property type="match status" value="1"/>
</dbReference>
<evidence type="ECO:0000256" key="2">
    <source>
        <dbReference type="ARBA" id="ARBA00023163"/>
    </source>
</evidence>
<dbReference type="InParanoid" id="A0A1Q3D6I4"/>
<proteinExistence type="predicted"/>
<dbReference type="FunCoup" id="A0A1Q3D6I4">
    <property type="interactions" value="1194"/>
</dbReference>
<dbReference type="AlphaFoldDB" id="A0A1Q3D6I4"/>
<keyword evidence="1" id="KW-0805">Transcription regulation</keyword>
<evidence type="ECO:0000313" key="4">
    <source>
        <dbReference type="EMBL" id="GAV88090.1"/>
    </source>
</evidence>
<feature type="domain" description="NET" evidence="3">
    <location>
        <begin position="194"/>
        <end position="275"/>
    </location>
</feature>
<dbReference type="InterPro" id="IPR027353">
    <property type="entry name" value="NET_dom"/>
</dbReference>
<keyword evidence="2" id="KW-0804">Transcription</keyword>
<evidence type="ECO:0000259" key="3">
    <source>
        <dbReference type="PROSITE" id="PS51525"/>
    </source>
</evidence>
<reference evidence="5" key="1">
    <citation type="submission" date="2016-04" db="EMBL/GenBank/DDBJ databases">
        <title>Cephalotus genome sequencing.</title>
        <authorList>
            <person name="Fukushima K."/>
            <person name="Hasebe M."/>
            <person name="Fang X."/>
        </authorList>
    </citation>
    <scope>NUCLEOTIDE SEQUENCE [LARGE SCALE GENOMIC DNA]</scope>
    <source>
        <strain evidence="5">cv. St1</strain>
    </source>
</reference>
<feature type="non-terminal residue" evidence="4">
    <location>
        <position position="1"/>
    </location>
</feature>
<evidence type="ECO:0000313" key="5">
    <source>
        <dbReference type="Proteomes" id="UP000187406"/>
    </source>
</evidence>
<dbReference type="EMBL" id="BDDD01004665">
    <property type="protein sequence ID" value="GAV88090.1"/>
    <property type="molecule type" value="Genomic_DNA"/>
</dbReference>
<gene>
    <name evidence="4" type="ORF">CFOL_v3_31514</name>
</gene>
<dbReference type="PROSITE" id="PS51525">
    <property type="entry name" value="NET"/>
    <property type="match status" value="1"/>
</dbReference>
<dbReference type="InterPro" id="IPR038336">
    <property type="entry name" value="NET_sf"/>
</dbReference>
<dbReference type="Proteomes" id="UP000187406">
    <property type="component" value="Unassembled WGS sequence"/>
</dbReference>